<dbReference type="EMBL" id="NWGY01000010">
    <property type="protein sequence ID" value="MDV3664259.1"/>
    <property type="molecule type" value="Genomic_DNA"/>
</dbReference>
<comment type="caution">
    <text evidence="4">The sequence shown here is derived from an EMBL/GenBank/DDBJ whole genome shotgun (WGS) entry which is preliminary data.</text>
</comment>
<dbReference type="Proteomes" id="UP001189000">
    <property type="component" value="Unassembled WGS sequence"/>
</dbReference>
<accession>A0AAE4P0L0</accession>
<name>A0AAE4P0L0_9FLAO</name>
<gene>
    <name evidence="4" type="ORF">CMU51_09340</name>
</gene>
<sequence length="227" mass="27078">MRSIPYIIKRTIFLIKERGIVNSYKFMYSRYGYFLKYGIRLSKVYTPDELNLPNIYAYKYEPIMHYSFNRMLDEIDWNWNESIFIDIGCGKGAAILLATRYNFKKYIGVELSPLLAEECHKNIQKFTRKKKISYIIYNRDATTYEIRDDINVFYFFNPFGPPVLKKVLNNIELSLKRNPRKIIILYFNAMDLPIMLDRGYNIIYAEKTDPVARYRYGNFALTNESVD</sequence>
<organism evidence="4 5">
    <name type="scientific">Elizabethkingia anophelis</name>
    <dbReference type="NCBI Taxonomy" id="1117645"/>
    <lineage>
        <taxon>Bacteria</taxon>
        <taxon>Pseudomonadati</taxon>
        <taxon>Bacteroidota</taxon>
        <taxon>Flavobacteriia</taxon>
        <taxon>Flavobacteriales</taxon>
        <taxon>Weeksellaceae</taxon>
        <taxon>Elizabethkingia</taxon>
    </lineage>
</organism>
<reference evidence="4" key="1">
    <citation type="submission" date="2023-02" db="EMBL/GenBank/DDBJ databases">
        <title>Elizabethkingia anophelis draft genomes.</title>
        <authorList>
            <person name="Nicholson A.C."/>
            <person name="Whitney A.M."/>
            <person name="Humrighouse B.W."/>
            <person name="Villarma A."/>
            <person name="Bell M."/>
            <person name="Mcquiston J."/>
        </authorList>
    </citation>
    <scope>NUCLEOTIDE SEQUENCE</scope>
    <source>
        <strain evidence="4">B4955</strain>
    </source>
</reference>
<evidence type="ECO:0000256" key="3">
    <source>
        <dbReference type="ARBA" id="ARBA00022691"/>
    </source>
</evidence>
<protein>
    <submittedName>
        <fullName evidence="4">SAM-dependent methyltransferase</fullName>
    </submittedName>
</protein>
<dbReference type="GO" id="GO:0032259">
    <property type="term" value="P:methylation"/>
    <property type="evidence" value="ECO:0007669"/>
    <property type="project" value="UniProtKB-KW"/>
</dbReference>
<keyword evidence="2" id="KW-0808">Transferase</keyword>
<dbReference type="Gene3D" id="3.40.50.150">
    <property type="entry name" value="Vaccinia Virus protein VP39"/>
    <property type="match status" value="1"/>
</dbReference>
<evidence type="ECO:0000313" key="5">
    <source>
        <dbReference type="Proteomes" id="UP001189000"/>
    </source>
</evidence>
<evidence type="ECO:0000313" key="4">
    <source>
        <dbReference type="EMBL" id="MDV3664259.1"/>
    </source>
</evidence>
<dbReference type="AlphaFoldDB" id="A0AAE4P0L0"/>
<dbReference type="PANTHER" id="PTHR13610">
    <property type="entry name" value="METHYLTRANSFERASE DOMAIN-CONTAINING PROTEIN"/>
    <property type="match status" value="1"/>
</dbReference>
<dbReference type="InterPro" id="IPR026170">
    <property type="entry name" value="FAM173A/B"/>
</dbReference>
<keyword evidence="1 4" id="KW-0489">Methyltransferase</keyword>
<proteinExistence type="predicted"/>
<keyword evidence="3" id="KW-0949">S-adenosyl-L-methionine</keyword>
<evidence type="ECO:0000256" key="2">
    <source>
        <dbReference type="ARBA" id="ARBA00022679"/>
    </source>
</evidence>
<dbReference type="CDD" id="cd02440">
    <property type="entry name" value="AdoMet_MTases"/>
    <property type="match status" value="1"/>
</dbReference>
<dbReference type="SUPFAM" id="SSF53335">
    <property type="entry name" value="S-adenosyl-L-methionine-dependent methyltransferases"/>
    <property type="match status" value="1"/>
</dbReference>
<evidence type="ECO:0000256" key="1">
    <source>
        <dbReference type="ARBA" id="ARBA00022603"/>
    </source>
</evidence>
<dbReference type="PANTHER" id="PTHR13610:SF11">
    <property type="entry name" value="METHYLTRANSFERASE DOMAIN-CONTAINING PROTEIN"/>
    <property type="match status" value="1"/>
</dbReference>
<dbReference type="InterPro" id="IPR029063">
    <property type="entry name" value="SAM-dependent_MTases_sf"/>
</dbReference>
<dbReference type="GO" id="GO:0016279">
    <property type="term" value="F:protein-lysine N-methyltransferase activity"/>
    <property type="evidence" value="ECO:0007669"/>
    <property type="project" value="InterPro"/>
</dbReference>